<evidence type="ECO:0000256" key="13">
    <source>
        <dbReference type="HAMAP-Rule" id="MF_01398"/>
    </source>
</evidence>
<proteinExistence type="inferred from homology"/>
<keyword evidence="7 13" id="KW-1133">Transmembrane helix</keyword>
<dbReference type="OrthoDB" id="282095at2"/>
<evidence type="ECO:0000256" key="3">
    <source>
        <dbReference type="ARBA" id="ARBA00022475"/>
    </source>
</evidence>
<comment type="subunit">
    <text evidence="13">F-type ATPases have 2 components, F(1) - the catalytic core - and F(0) - the membrane proton channel. F(1) has five subunits: alpha(3), beta(3), gamma(1), delta(1), epsilon(1). F(0) has three main subunits: a(1), b(2) and c(10-14). The alpha and beta chains form an alternating ring which encloses part of the gamma chain. F(1) is attached to F(0) by a central stalk formed by the gamma and epsilon chains, while a peripheral stalk is formed by the delta and b chains.</text>
</comment>
<sequence>MNALISPSFASTFIIQLVVFLILYVILRKYVFGPLLTIMEQRKLLLASQSQAAQDQLNESNLLVFEKQQLIQSAVKEAKGLIEQSRMESLKQAEAMIQQVREEAEQFKENALRDIAAEKEKALGVLSEQVGDLGQQIADKVVMRPNFH</sequence>
<dbReference type="GO" id="GO:0046961">
    <property type="term" value="F:proton-transporting ATPase activity, rotational mechanism"/>
    <property type="evidence" value="ECO:0007669"/>
    <property type="project" value="TreeGrafter"/>
</dbReference>
<keyword evidence="6 13" id="KW-0375">Hydrogen ion transport</keyword>
<keyword evidence="2 13" id="KW-0813">Transport</keyword>
<keyword evidence="4 13" id="KW-0138">CF(0)</keyword>
<reference evidence="16 17" key="1">
    <citation type="submission" date="2018-05" db="EMBL/GenBank/DDBJ databases">
        <title>Genomic Encyclopedia of Type Strains, Phase III (KMG-III): the genomes of soil and plant-associated and newly described type strains.</title>
        <authorList>
            <person name="Whitman W."/>
        </authorList>
    </citation>
    <scope>NUCLEOTIDE SEQUENCE [LARGE SCALE GENOMIC DNA]</scope>
    <source>
        <strain evidence="16 17">CECT 5696</strain>
    </source>
</reference>
<evidence type="ECO:0000256" key="6">
    <source>
        <dbReference type="ARBA" id="ARBA00022781"/>
    </source>
</evidence>
<evidence type="ECO:0000256" key="11">
    <source>
        <dbReference type="ARBA" id="ARBA00025198"/>
    </source>
</evidence>
<keyword evidence="8 13" id="KW-0406">Ion transport</keyword>
<dbReference type="HAMAP" id="MF_01398">
    <property type="entry name" value="ATP_synth_b_bprime"/>
    <property type="match status" value="1"/>
</dbReference>
<keyword evidence="9 13" id="KW-0472">Membrane</keyword>
<dbReference type="PANTHER" id="PTHR33445:SF1">
    <property type="entry name" value="ATP SYNTHASE SUBUNIT B"/>
    <property type="match status" value="1"/>
</dbReference>
<comment type="function">
    <text evidence="11 13">F(1)F(0) ATP synthase produces ATP from ADP in the presence of a proton or sodium gradient. F-type ATPases consist of two structural domains, F(1) containing the extramembraneous catalytic core and F(0) containing the membrane proton channel, linked together by a central stalk and a peripheral stalk. During catalysis, ATP synthesis in the catalytic domain of F(1) is coupled via a rotary mechanism of the central stalk subunits to proton translocation.</text>
</comment>
<accession>A0A2V2YUW4</accession>
<organism evidence="16 17">
    <name type="scientific">Paenibacillus cellulosilyticus</name>
    <dbReference type="NCBI Taxonomy" id="375489"/>
    <lineage>
        <taxon>Bacteria</taxon>
        <taxon>Bacillati</taxon>
        <taxon>Bacillota</taxon>
        <taxon>Bacilli</taxon>
        <taxon>Bacillales</taxon>
        <taxon>Paenibacillaceae</taxon>
        <taxon>Paenibacillus</taxon>
    </lineage>
</organism>
<evidence type="ECO:0000256" key="7">
    <source>
        <dbReference type="ARBA" id="ARBA00022989"/>
    </source>
</evidence>
<evidence type="ECO:0000256" key="14">
    <source>
        <dbReference type="RuleBase" id="RU003848"/>
    </source>
</evidence>
<dbReference type="GO" id="GO:0046933">
    <property type="term" value="F:proton-transporting ATP synthase activity, rotational mechanism"/>
    <property type="evidence" value="ECO:0007669"/>
    <property type="project" value="UniProtKB-UniRule"/>
</dbReference>
<comment type="subcellular location">
    <subcellularLocation>
        <location evidence="13">Cell membrane</location>
        <topology evidence="13">Single-pass membrane protein</topology>
    </subcellularLocation>
    <subcellularLocation>
        <location evidence="12">Endomembrane system</location>
        <topology evidence="12">Single-pass membrane protein</topology>
    </subcellularLocation>
</comment>
<dbReference type="AlphaFoldDB" id="A0A2V2YUW4"/>
<evidence type="ECO:0000256" key="4">
    <source>
        <dbReference type="ARBA" id="ARBA00022547"/>
    </source>
</evidence>
<protein>
    <recommendedName>
        <fullName evidence="13">ATP synthase subunit b</fullName>
    </recommendedName>
    <alternativeName>
        <fullName evidence="13">ATP synthase F(0) sector subunit b</fullName>
    </alternativeName>
    <alternativeName>
        <fullName evidence="13">ATPase subunit I</fullName>
    </alternativeName>
    <alternativeName>
        <fullName evidence="13">F-type ATPase subunit b</fullName>
        <shortName evidence="13">F-ATPase subunit b</shortName>
    </alternativeName>
</protein>
<comment type="similarity">
    <text evidence="1 13 14">Belongs to the ATPase B chain family.</text>
</comment>
<keyword evidence="10 13" id="KW-0066">ATP synthesis</keyword>
<evidence type="ECO:0000256" key="15">
    <source>
        <dbReference type="SAM" id="Coils"/>
    </source>
</evidence>
<evidence type="ECO:0000313" key="17">
    <source>
        <dbReference type="Proteomes" id="UP000246635"/>
    </source>
</evidence>
<dbReference type="EMBL" id="QGTQ01000006">
    <property type="protein sequence ID" value="PWW04900.1"/>
    <property type="molecule type" value="Genomic_DNA"/>
</dbReference>
<dbReference type="GO" id="GO:0005886">
    <property type="term" value="C:plasma membrane"/>
    <property type="evidence" value="ECO:0007669"/>
    <property type="project" value="UniProtKB-SubCell"/>
</dbReference>
<evidence type="ECO:0000256" key="9">
    <source>
        <dbReference type="ARBA" id="ARBA00023136"/>
    </source>
</evidence>
<keyword evidence="15" id="KW-0175">Coiled coil</keyword>
<dbReference type="Proteomes" id="UP000246635">
    <property type="component" value="Unassembled WGS sequence"/>
</dbReference>
<dbReference type="GO" id="GO:0012505">
    <property type="term" value="C:endomembrane system"/>
    <property type="evidence" value="ECO:0007669"/>
    <property type="project" value="UniProtKB-SubCell"/>
</dbReference>
<dbReference type="InterPro" id="IPR005864">
    <property type="entry name" value="ATP_synth_F0_bsu_bac"/>
</dbReference>
<feature type="transmembrane region" description="Helical" evidence="13">
    <location>
        <begin position="6"/>
        <end position="27"/>
    </location>
</feature>
<keyword evidence="17" id="KW-1185">Reference proteome</keyword>
<dbReference type="InterPro" id="IPR002146">
    <property type="entry name" value="ATP_synth_b/b'su_bac/chlpt"/>
</dbReference>
<keyword evidence="5 13" id="KW-0812">Transmembrane</keyword>
<comment type="caution">
    <text evidence="16">The sequence shown here is derived from an EMBL/GenBank/DDBJ whole genome shotgun (WGS) entry which is preliminary data.</text>
</comment>
<evidence type="ECO:0000256" key="1">
    <source>
        <dbReference type="ARBA" id="ARBA00005513"/>
    </source>
</evidence>
<dbReference type="PANTHER" id="PTHR33445">
    <property type="entry name" value="ATP SYNTHASE SUBUNIT B', CHLOROPLASTIC"/>
    <property type="match status" value="1"/>
</dbReference>
<evidence type="ECO:0000256" key="12">
    <source>
        <dbReference type="ARBA" id="ARBA00037847"/>
    </source>
</evidence>
<gene>
    <name evidence="13" type="primary">atpF</name>
    <name evidence="16" type="ORF">DFQ01_106185</name>
</gene>
<evidence type="ECO:0000256" key="10">
    <source>
        <dbReference type="ARBA" id="ARBA00023310"/>
    </source>
</evidence>
<evidence type="ECO:0000256" key="5">
    <source>
        <dbReference type="ARBA" id="ARBA00022692"/>
    </source>
</evidence>
<dbReference type="Pfam" id="PF00430">
    <property type="entry name" value="ATP-synt_B"/>
    <property type="match status" value="1"/>
</dbReference>
<dbReference type="InterPro" id="IPR050059">
    <property type="entry name" value="ATP_synthase_B_chain"/>
</dbReference>
<comment type="function">
    <text evidence="13">Component of the F(0) channel, it forms part of the peripheral stalk, linking F(1) to F(0).</text>
</comment>
<feature type="coiled-coil region" evidence="15">
    <location>
        <begin position="90"/>
        <end position="121"/>
    </location>
</feature>
<dbReference type="CDD" id="cd06503">
    <property type="entry name" value="ATP-synt_Fo_b"/>
    <property type="match status" value="1"/>
</dbReference>
<dbReference type="RefSeq" id="WP_110043999.1">
    <property type="nucleotide sequence ID" value="NZ_CP054612.1"/>
</dbReference>
<evidence type="ECO:0000313" key="16">
    <source>
        <dbReference type="EMBL" id="PWW04900.1"/>
    </source>
</evidence>
<name>A0A2V2YUW4_9BACL</name>
<dbReference type="NCBIfam" id="TIGR01144">
    <property type="entry name" value="ATP_synt_b"/>
    <property type="match status" value="1"/>
</dbReference>
<evidence type="ECO:0000256" key="8">
    <source>
        <dbReference type="ARBA" id="ARBA00023065"/>
    </source>
</evidence>
<dbReference type="GO" id="GO:0045259">
    <property type="term" value="C:proton-transporting ATP synthase complex"/>
    <property type="evidence" value="ECO:0007669"/>
    <property type="project" value="UniProtKB-KW"/>
</dbReference>
<keyword evidence="3 13" id="KW-1003">Cell membrane</keyword>
<evidence type="ECO:0000256" key="2">
    <source>
        <dbReference type="ARBA" id="ARBA00022448"/>
    </source>
</evidence>